<dbReference type="AlphaFoldDB" id="A0AAE1XSK9"/>
<dbReference type="EMBL" id="JACGWO010000010">
    <property type="protein sequence ID" value="KAK4417202.1"/>
    <property type="molecule type" value="Genomic_DNA"/>
</dbReference>
<evidence type="ECO:0000313" key="2">
    <source>
        <dbReference type="EMBL" id="KAK4417202.1"/>
    </source>
</evidence>
<evidence type="ECO:0000313" key="3">
    <source>
        <dbReference type="Proteomes" id="UP001293254"/>
    </source>
</evidence>
<comment type="caution">
    <text evidence="2">The sequence shown here is derived from an EMBL/GenBank/DDBJ whole genome shotgun (WGS) entry which is preliminary data.</text>
</comment>
<keyword evidence="3" id="KW-1185">Reference proteome</keyword>
<feature type="region of interest" description="Disordered" evidence="1">
    <location>
        <begin position="65"/>
        <end position="109"/>
    </location>
</feature>
<protein>
    <submittedName>
        <fullName evidence="2">Uncharacterized protein</fullName>
    </submittedName>
</protein>
<feature type="region of interest" description="Disordered" evidence="1">
    <location>
        <begin position="1"/>
        <end position="42"/>
    </location>
</feature>
<gene>
    <name evidence="2" type="ORF">Salat_2545800</name>
</gene>
<proteinExistence type="predicted"/>
<name>A0AAE1XSK9_9LAMI</name>
<accession>A0AAE1XSK9</accession>
<sequence length="160" mass="17891">MLGSREIEQVEGGENMLSPEQSGRNLLKESLENHAPPSPKYVRMEDVRTLLEEAAERGAQTALRLMKEQQIIGARSPSPGGNPRPKSRENSVGSSHAPQRLLLEQPQEVPTTLLEDLHIASLRRDLDELRKQLILNTSNTDESKGSYEAILECRENGSRR</sequence>
<reference evidence="2" key="2">
    <citation type="journal article" date="2024" name="Plant">
        <title>Genomic evolution and insights into agronomic trait innovations of Sesamum species.</title>
        <authorList>
            <person name="Miao H."/>
            <person name="Wang L."/>
            <person name="Qu L."/>
            <person name="Liu H."/>
            <person name="Sun Y."/>
            <person name="Le M."/>
            <person name="Wang Q."/>
            <person name="Wei S."/>
            <person name="Zheng Y."/>
            <person name="Lin W."/>
            <person name="Duan Y."/>
            <person name="Cao H."/>
            <person name="Xiong S."/>
            <person name="Wang X."/>
            <person name="Wei L."/>
            <person name="Li C."/>
            <person name="Ma Q."/>
            <person name="Ju M."/>
            <person name="Zhao R."/>
            <person name="Li G."/>
            <person name="Mu C."/>
            <person name="Tian Q."/>
            <person name="Mei H."/>
            <person name="Zhang T."/>
            <person name="Gao T."/>
            <person name="Zhang H."/>
        </authorList>
    </citation>
    <scope>NUCLEOTIDE SEQUENCE</scope>
    <source>
        <strain evidence="2">3651</strain>
    </source>
</reference>
<dbReference type="Proteomes" id="UP001293254">
    <property type="component" value="Unassembled WGS sequence"/>
</dbReference>
<organism evidence="2 3">
    <name type="scientific">Sesamum alatum</name>
    <dbReference type="NCBI Taxonomy" id="300844"/>
    <lineage>
        <taxon>Eukaryota</taxon>
        <taxon>Viridiplantae</taxon>
        <taxon>Streptophyta</taxon>
        <taxon>Embryophyta</taxon>
        <taxon>Tracheophyta</taxon>
        <taxon>Spermatophyta</taxon>
        <taxon>Magnoliopsida</taxon>
        <taxon>eudicotyledons</taxon>
        <taxon>Gunneridae</taxon>
        <taxon>Pentapetalae</taxon>
        <taxon>asterids</taxon>
        <taxon>lamiids</taxon>
        <taxon>Lamiales</taxon>
        <taxon>Pedaliaceae</taxon>
        <taxon>Sesamum</taxon>
    </lineage>
</organism>
<evidence type="ECO:0000256" key="1">
    <source>
        <dbReference type="SAM" id="MobiDB-lite"/>
    </source>
</evidence>
<reference evidence="2" key="1">
    <citation type="submission" date="2020-06" db="EMBL/GenBank/DDBJ databases">
        <authorList>
            <person name="Li T."/>
            <person name="Hu X."/>
            <person name="Zhang T."/>
            <person name="Song X."/>
            <person name="Zhang H."/>
            <person name="Dai N."/>
            <person name="Sheng W."/>
            <person name="Hou X."/>
            <person name="Wei L."/>
        </authorList>
    </citation>
    <scope>NUCLEOTIDE SEQUENCE</scope>
    <source>
        <strain evidence="2">3651</strain>
        <tissue evidence="2">Leaf</tissue>
    </source>
</reference>